<feature type="domain" description="Reverse transcriptase/retrotransposon-derived protein RNase H-like" evidence="1">
    <location>
        <begin position="58"/>
        <end position="144"/>
    </location>
</feature>
<dbReference type="InterPro" id="IPR043502">
    <property type="entry name" value="DNA/RNA_pol_sf"/>
</dbReference>
<sequence>MDQCKIQAVTSWPEPGSFKELQRFLGFANFYRRFIQNYSIEASPLISLLRGKPKKLAWPETARKAFEKLKNCFTTASILCHPDPDTLFVVVVDASSSGIRAVLSQCQGNMGKLHPCAFYSRKPTPAEANYDVGNCELLSIKATLGVVALARRGPSPIPRHHRSP</sequence>
<name>A0AAE0Q038_9TELE</name>
<dbReference type="EMBL" id="JAUCMX010000024">
    <property type="protein sequence ID" value="KAK3511449.1"/>
    <property type="molecule type" value="Genomic_DNA"/>
</dbReference>
<dbReference type="InterPro" id="IPR043128">
    <property type="entry name" value="Rev_trsase/Diguanyl_cyclase"/>
</dbReference>
<dbReference type="SUPFAM" id="SSF56672">
    <property type="entry name" value="DNA/RNA polymerases"/>
    <property type="match status" value="1"/>
</dbReference>
<reference evidence="2" key="1">
    <citation type="submission" date="2023-06" db="EMBL/GenBank/DDBJ databases">
        <title>Male Hemibagrus guttatus genome.</title>
        <authorList>
            <person name="Bian C."/>
        </authorList>
    </citation>
    <scope>NUCLEOTIDE SEQUENCE</scope>
    <source>
        <strain evidence="2">Male_cb2023</strain>
        <tissue evidence="2">Muscle</tissue>
    </source>
</reference>
<comment type="caution">
    <text evidence="2">The sequence shown here is derived from an EMBL/GenBank/DDBJ whole genome shotgun (WGS) entry which is preliminary data.</text>
</comment>
<organism evidence="2 3">
    <name type="scientific">Hemibagrus guttatus</name>
    <dbReference type="NCBI Taxonomy" id="175788"/>
    <lineage>
        <taxon>Eukaryota</taxon>
        <taxon>Metazoa</taxon>
        <taxon>Chordata</taxon>
        <taxon>Craniata</taxon>
        <taxon>Vertebrata</taxon>
        <taxon>Euteleostomi</taxon>
        <taxon>Actinopterygii</taxon>
        <taxon>Neopterygii</taxon>
        <taxon>Teleostei</taxon>
        <taxon>Ostariophysi</taxon>
        <taxon>Siluriformes</taxon>
        <taxon>Bagridae</taxon>
        <taxon>Hemibagrus</taxon>
    </lineage>
</organism>
<gene>
    <name evidence="2" type="ORF">QTP70_008894</name>
</gene>
<dbReference type="AlphaFoldDB" id="A0AAE0Q038"/>
<dbReference type="PANTHER" id="PTHR34072:SF42">
    <property type="entry name" value="INTEGRASE CATALYTIC DOMAIN-CONTAINING PROTEIN"/>
    <property type="match status" value="1"/>
</dbReference>
<protein>
    <recommendedName>
        <fullName evidence="1">Reverse transcriptase/retrotransposon-derived protein RNase H-like domain-containing protein</fullName>
    </recommendedName>
</protein>
<evidence type="ECO:0000313" key="2">
    <source>
        <dbReference type="EMBL" id="KAK3511449.1"/>
    </source>
</evidence>
<dbReference type="Proteomes" id="UP001274896">
    <property type="component" value="Unassembled WGS sequence"/>
</dbReference>
<accession>A0AAE0Q038</accession>
<dbReference type="Gene3D" id="3.30.70.270">
    <property type="match status" value="1"/>
</dbReference>
<dbReference type="FunFam" id="3.30.70.270:FF:000020">
    <property type="entry name" value="Transposon Tf2-6 polyprotein-like Protein"/>
    <property type="match status" value="1"/>
</dbReference>
<keyword evidence="3" id="KW-1185">Reference proteome</keyword>
<proteinExistence type="predicted"/>
<evidence type="ECO:0000313" key="3">
    <source>
        <dbReference type="Proteomes" id="UP001274896"/>
    </source>
</evidence>
<evidence type="ECO:0000259" key="1">
    <source>
        <dbReference type="Pfam" id="PF17919"/>
    </source>
</evidence>
<dbReference type="PANTHER" id="PTHR34072">
    <property type="entry name" value="ENZYMATIC POLYPROTEIN-RELATED"/>
    <property type="match status" value="1"/>
</dbReference>
<dbReference type="Pfam" id="PF17919">
    <property type="entry name" value="RT_RNaseH_2"/>
    <property type="match status" value="1"/>
</dbReference>
<dbReference type="InterPro" id="IPR041577">
    <property type="entry name" value="RT_RNaseH_2"/>
</dbReference>